<dbReference type="InterPro" id="IPR036388">
    <property type="entry name" value="WH-like_DNA-bd_sf"/>
</dbReference>
<dbReference type="Gene3D" id="1.10.10.10">
    <property type="entry name" value="Winged helix-like DNA-binding domain superfamily/Winged helix DNA-binding domain"/>
    <property type="match status" value="1"/>
</dbReference>
<evidence type="ECO:0000313" key="6">
    <source>
        <dbReference type="Proteomes" id="UP001597286"/>
    </source>
</evidence>
<proteinExistence type="predicted"/>
<dbReference type="RefSeq" id="WP_378488264.1">
    <property type="nucleotide sequence ID" value="NZ_JBHUFB010000022.1"/>
</dbReference>
<keyword evidence="1" id="KW-0805">Transcription regulation</keyword>
<feature type="domain" description="HTH gntR-type" evidence="4">
    <location>
        <begin position="2"/>
        <end position="69"/>
    </location>
</feature>
<evidence type="ECO:0000256" key="2">
    <source>
        <dbReference type="ARBA" id="ARBA00023125"/>
    </source>
</evidence>
<sequence length="230" mass="25335">MTGKSDQVYEGLRQDILTGALRPGESLSAVAVCSRFDASRTPVRQAFLRLESEGLVSLLDRQGARVAPISIQNVRDLFELRILLEGAAHRSVAEDCAHDRPAHDEFAGLVTGFEAVAAEEPSESRRTRFYELTEAFDQAVVRHLHNRHLARTIADLRPHSDRLRNIAHSVPERLDLSLAEHLAMVRAVVAHDGTAAETACTEHLARTRTAVLDAVLDPRGRGDRIDVVTA</sequence>
<dbReference type="InterPro" id="IPR008920">
    <property type="entry name" value="TF_FadR/GntR_C"/>
</dbReference>
<dbReference type="SUPFAM" id="SSF48008">
    <property type="entry name" value="GntR ligand-binding domain-like"/>
    <property type="match status" value="1"/>
</dbReference>
<comment type="caution">
    <text evidence="5">The sequence shown here is derived from an EMBL/GenBank/DDBJ whole genome shotgun (WGS) entry which is preliminary data.</text>
</comment>
<dbReference type="Proteomes" id="UP001597286">
    <property type="component" value="Unassembled WGS sequence"/>
</dbReference>
<dbReference type="Pfam" id="PF00392">
    <property type="entry name" value="GntR"/>
    <property type="match status" value="1"/>
</dbReference>
<keyword evidence="6" id="KW-1185">Reference proteome</keyword>
<organism evidence="5 6">
    <name type="scientific">Rhodococcus gannanensis</name>
    <dbReference type="NCBI Taxonomy" id="1960308"/>
    <lineage>
        <taxon>Bacteria</taxon>
        <taxon>Bacillati</taxon>
        <taxon>Actinomycetota</taxon>
        <taxon>Actinomycetes</taxon>
        <taxon>Mycobacteriales</taxon>
        <taxon>Nocardiaceae</taxon>
        <taxon>Rhodococcus</taxon>
    </lineage>
</organism>
<dbReference type="Gene3D" id="1.20.120.530">
    <property type="entry name" value="GntR ligand-binding domain-like"/>
    <property type="match status" value="1"/>
</dbReference>
<dbReference type="PROSITE" id="PS50949">
    <property type="entry name" value="HTH_GNTR"/>
    <property type="match status" value="1"/>
</dbReference>
<evidence type="ECO:0000313" key="5">
    <source>
        <dbReference type="EMBL" id="MFD1815815.1"/>
    </source>
</evidence>
<name>A0ABW4PFC9_9NOCA</name>
<keyword evidence="3" id="KW-0804">Transcription</keyword>
<dbReference type="InterPro" id="IPR011711">
    <property type="entry name" value="GntR_C"/>
</dbReference>
<dbReference type="PANTHER" id="PTHR43537">
    <property type="entry name" value="TRANSCRIPTIONAL REGULATOR, GNTR FAMILY"/>
    <property type="match status" value="1"/>
</dbReference>
<evidence type="ECO:0000259" key="4">
    <source>
        <dbReference type="PROSITE" id="PS50949"/>
    </source>
</evidence>
<dbReference type="SMART" id="SM00345">
    <property type="entry name" value="HTH_GNTR"/>
    <property type="match status" value="1"/>
</dbReference>
<dbReference type="InterPro" id="IPR036390">
    <property type="entry name" value="WH_DNA-bd_sf"/>
</dbReference>
<dbReference type="Pfam" id="PF07729">
    <property type="entry name" value="FCD"/>
    <property type="match status" value="1"/>
</dbReference>
<evidence type="ECO:0000256" key="1">
    <source>
        <dbReference type="ARBA" id="ARBA00023015"/>
    </source>
</evidence>
<gene>
    <name evidence="5" type="ORF">ACFSJG_26665</name>
</gene>
<evidence type="ECO:0000256" key="3">
    <source>
        <dbReference type="ARBA" id="ARBA00023163"/>
    </source>
</evidence>
<dbReference type="PANTHER" id="PTHR43537:SF5">
    <property type="entry name" value="UXU OPERON TRANSCRIPTIONAL REGULATOR"/>
    <property type="match status" value="1"/>
</dbReference>
<dbReference type="InterPro" id="IPR000524">
    <property type="entry name" value="Tscrpt_reg_HTH_GntR"/>
</dbReference>
<accession>A0ABW4PFC9</accession>
<dbReference type="SUPFAM" id="SSF46785">
    <property type="entry name" value="Winged helix' DNA-binding domain"/>
    <property type="match status" value="1"/>
</dbReference>
<dbReference type="EMBL" id="JBHUFB010000022">
    <property type="protein sequence ID" value="MFD1815815.1"/>
    <property type="molecule type" value="Genomic_DNA"/>
</dbReference>
<dbReference type="SMART" id="SM00895">
    <property type="entry name" value="FCD"/>
    <property type="match status" value="1"/>
</dbReference>
<keyword evidence="2" id="KW-0238">DNA-binding</keyword>
<protein>
    <submittedName>
        <fullName evidence="5">GntR family transcriptional regulator</fullName>
    </submittedName>
</protein>
<reference evidence="6" key="1">
    <citation type="journal article" date="2019" name="Int. J. Syst. Evol. Microbiol.">
        <title>The Global Catalogue of Microorganisms (GCM) 10K type strain sequencing project: providing services to taxonomists for standard genome sequencing and annotation.</title>
        <authorList>
            <consortium name="The Broad Institute Genomics Platform"/>
            <consortium name="The Broad Institute Genome Sequencing Center for Infectious Disease"/>
            <person name="Wu L."/>
            <person name="Ma J."/>
        </authorList>
    </citation>
    <scope>NUCLEOTIDE SEQUENCE [LARGE SCALE GENOMIC DNA]</scope>
    <source>
        <strain evidence="6">DT72</strain>
    </source>
</reference>
<dbReference type="CDD" id="cd07377">
    <property type="entry name" value="WHTH_GntR"/>
    <property type="match status" value="1"/>
</dbReference>